<feature type="compositionally biased region" description="Pro residues" evidence="2">
    <location>
        <begin position="41"/>
        <end position="50"/>
    </location>
</feature>
<dbReference type="Pfam" id="PF04519">
    <property type="entry name" value="Bactofilin"/>
    <property type="match status" value="1"/>
</dbReference>
<name>A0A258HK91_9CAUL</name>
<gene>
    <name evidence="3" type="ORF">B7Y86_08365</name>
</gene>
<feature type="region of interest" description="Disordered" evidence="2">
    <location>
        <begin position="175"/>
        <end position="199"/>
    </location>
</feature>
<organism evidence="3 4">
    <name type="scientific">Brevundimonas subvibrioides</name>
    <dbReference type="NCBI Taxonomy" id="74313"/>
    <lineage>
        <taxon>Bacteria</taxon>
        <taxon>Pseudomonadati</taxon>
        <taxon>Pseudomonadota</taxon>
        <taxon>Alphaproteobacteria</taxon>
        <taxon>Caulobacterales</taxon>
        <taxon>Caulobacteraceae</taxon>
        <taxon>Brevundimonas</taxon>
    </lineage>
</organism>
<sequence>MKCGWTAAPRTPPASSEQETRLFNKTKSPAPATPDRSSNAPPIPPLPDLPSPGMGRSPVAAPAPSPIASSRGLSTLSSDLQFEGNIAGAGDLQVDGSIKGDVRVGRLIVGETGAVEGNVTADYLEVRGRIVGAVNGKQVKLVSTAYVDGDITAEQLSIDIGAYFQGRVLQSRRDAPAPVAPAPRPAAQAPAAADFEAPAAPVENKPQIIDLKSL</sequence>
<feature type="compositionally biased region" description="Low complexity" evidence="2">
    <location>
        <begin position="185"/>
        <end position="199"/>
    </location>
</feature>
<dbReference type="Proteomes" id="UP000216147">
    <property type="component" value="Unassembled WGS sequence"/>
</dbReference>
<feature type="compositionally biased region" description="Polar residues" evidence="2">
    <location>
        <begin position="13"/>
        <end position="27"/>
    </location>
</feature>
<reference evidence="3 4" key="1">
    <citation type="submission" date="2017-03" db="EMBL/GenBank/DDBJ databases">
        <title>Lifting the veil on microbial sulfur biogeochemistry in mining wastewaters.</title>
        <authorList>
            <person name="Kantor R.S."/>
            <person name="Colenbrander Nelson T."/>
            <person name="Marshall S."/>
            <person name="Bennett D."/>
            <person name="Apte S."/>
            <person name="Camacho D."/>
            <person name="Thomas B.C."/>
            <person name="Warren L.A."/>
            <person name="Banfield J.F."/>
        </authorList>
    </citation>
    <scope>NUCLEOTIDE SEQUENCE [LARGE SCALE GENOMIC DNA]</scope>
    <source>
        <strain evidence="3">32-68-21</strain>
    </source>
</reference>
<feature type="region of interest" description="Disordered" evidence="2">
    <location>
        <begin position="1"/>
        <end position="72"/>
    </location>
</feature>
<dbReference type="InterPro" id="IPR007607">
    <property type="entry name" value="BacA/B"/>
</dbReference>
<accession>A0A258HK91</accession>
<dbReference type="PANTHER" id="PTHR35024:SF4">
    <property type="entry name" value="POLYMER-FORMING CYTOSKELETAL PROTEIN"/>
    <property type="match status" value="1"/>
</dbReference>
<dbReference type="PANTHER" id="PTHR35024">
    <property type="entry name" value="HYPOTHETICAL CYTOSOLIC PROTEIN"/>
    <property type="match status" value="1"/>
</dbReference>
<evidence type="ECO:0000256" key="2">
    <source>
        <dbReference type="SAM" id="MobiDB-lite"/>
    </source>
</evidence>
<proteinExistence type="inferred from homology"/>
<comment type="caution">
    <text evidence="3">The sequence shown here is derived from an EMBL/GenBank/DDBJ whole genome shotgun (WGS) entry which is preliminary data.</text>
</comment>
<protein>
    <submittedName>
        <fullName evidence="3">Cell shape determination protein CcmA</fullName>
    </submittedName>
</protein>
<dbReference type="AlphaFoldDB" id="A0A258HK91"/>
<evidence type="ECO:0000256" key="1">
    <source>
        <dbReference type="ARBA" id="ARBA00044755"/>
    </source>
</evidence>
<comment type="similarity">
    <text evidence="1">Belongs to the bactofilin family.</text>
</comment>
<dbReference type="EMBL" id="NCEQ01000007">
    <property type="protein sequence ID" value="OYX56772.1"/>
    <property type="molecule type" value="Genomic_DNA"/>
</dbReference>
<evidence type="ECO:0000313" key="4">
    <source>
        <dbReference type="Proteomes" id="UP000216147"/>
    </source>
</evidence>
<feature type="compositionally biased region" description="Low complexity" evidence="2">
    <location>
        <begin position="57"/>
        <end position="70"/>
    </location>
</feature>
<evidence type="ECO:0000313" key="3">
    <source>
        <dbReference type="EMBL" id="OYX56772.1"/>
    </source>
</evidence>